<dbReference type="AlphaFoldDB" id="A0A9D9HUS1"/>
<protein>
    <submittedName>
        <fullName evidence="1">DUF2851 family protein</fullName>
    </submittedName>
</protein>
<accession>A0A9D9HUS1</accession>
<dbReference type="InterPro" id="IPR021272">
    <property type="entry name" value="DUF2851"/>
</dbReference>
<sequence>MNEAFLYYIWEHKLFLTSELRTTDGEEISVIDIGRRNRDAGPDFFNAKIKIGHTVWAGNVEMHLRASDWYRHGHDKDKNYDNVILHVVLSADKPVVRSDGQIVKQCLLHYPKQLEEHYDELMKSDKPVRCAEKLNEIPLFLINSWKDSLLVERLEEKSGYIEKLLQANKRNWEEAFYVTLARNFGFHTNSMAFELMALSLPLSCICKHRNNLKQVEALLFGQANLLCGEQDDYAQELSKEYAFLASKFDLKPIKDGLWKNHRLRPSNSPYIRIAQFAALLHYSQRLFSQLLECGHVKEMFGLFETKPSEYWKTHYSFGKASDVHTKCVGKNSLRLIIMNTVIPFIFYYGKCHSNEAMMDKAVAFFRELPAEDNHIIKQWKQVGLAADNAGDSQALLQLWHHYCESRNCLKCRIGHKMLVVR</sequence>
<evidence type="ECO:0000313" key="2">
    <source>
        <dbReference type="Proteomes" id="UP000823641"/>
    </source>
</evidence>
<name>A0A9D9HUS1_9BACT</name>
<dbReference type="Pfam" id="PF11013">
    <property type="entry name" value="DUF2851"/>
    <property type="match status" value="1"/>
</dbReference>
<reference evidence="1" key="1">
    <citation type="submission" date="2020-10" db="EMBL/GenBank/DDBJ databases">
        <authorList>
            <person name="Gilroy R."/>
        </authorList>
    </citation>
    <scope>NUCLEOTIDE SEQUENCE</scope>
    <source>
        <strain evidence="1">G3-3990</strain>
    </source>
</reference>
<dbReference type="EMBL" id="JADIMG010000079">
    <property type="protein sequence ID" value="MBO8460258.1"/>
    <property type="molecule type" value="Genomic_DNA"/>
</dbReference>
<proteinExistence type="predicted"/>
<gene>
    <name evidence="1" type="ORF">IAA73_08005</name>
</gene>
<organism evidence="1 2">
    <name type="scientific">Candidatus Gallipaludibacter merdavium</name>
    <dbReference type="NCBI Taxonomy" id="2840839"/>
    <lineage>
        <taxon>Bacteria</taxon>
        <taxon>Pseudomonadati</taxon>
        <taxon>Bacteroidota</taxon>
        <taxon>Bacteroidia</taxon>
        <taxon>Bacteroidales</taxon>
        <taxon>Candidatus Gallipaludibacter</taxon>
    </lineage>
</organism>
<evidence type="ECO:0000313" key="1">
    <source>
        <dbReference type="EMBL" id="MBO8460258.1"/>
    </source>
</evidence>
<comment type="caution">
    <text evidence="1">The sequence shown here is derived from an EMBL/GenBank/DDBJ whole genome shotgun (WGS) entry which is preliminary data.</text>
</comment>
<dbReference type="Proteomes" id="UP000823641">
    <property type="component" value="Unassembled WGS sequence"/>
</dbReference>
<reference evidence="1" key="2">
    <citation type="journal article" date="2021" name="PeerJ">
        <title>Extensive microbial diversity within the chicken gut microbiome revealed by metagenomics and culture.</title>
        <authorList>
            <person name="Gilroy R."/>
            <person name="Ravi A."/>
            <person name="Getino M."/>
            <person name="Pursley I."/>
            <person name="Horton D.L."/>
            <person name="Alikhan N.F."/>
            <person name="Baker D."/>
            <person name="Gharbi K."/>
            <person name="Hall N."/>
            <person name="Watson M."/>
            <person name="Adriaenssens E.M."/>
            <person name="Foster-Nyarko E."/>
            <person name="Jarju S."/>
            <person name="Secka A."/>
            <person name="Antonio M."/>
            <person name="Oren A."/>
            <person name="Chaudhuri R.R."/>
            <person name="La Ragione R."/>
            <person name="Hildebrand F."/>
            <person name="Pallen M.J."/>
        </authorList>
    </citation>
    <scope>NUCLEOTIDE SEQUENCE</scope>
    <source>
        <strain evidence="1">G3-3990</strain>
    </source>
</reference>